<evidence type="ECO:0000313" key="3">
    <source>
        <dbReference type="Proteomes" id="UP000823850"/>
    </source>
</evidence>
<comment type="caution">
    <text evidence="2">The sequence shown here is derived from an EMBL/GenBank/DDBJ whole genome shotgun (WGS) entry which is preliminary data.</text>
</comment>
<dbReference type="InterPro" id="IPR050490">
    <property type="entry name" value="Bact_solute-bd_prot1"/>
</dbReference>
<dbReference type="PANTHER" id="PTHR43649">
    <property type="entry name" value="ARABINOSE-BINDING PROTEIN-RELATED"/>
    <property type="match status" value="1"/>
</dbReference>
<gene>
    <name evidence="2" type="ORF">H9913_14050</name>
</gene>
<dbReference type="AlphaFoldDB" id="A0A9D2RA49"/>
<feature type="chain" id="PRO_5038547789" evidence="1">
    <location>
        <begin position="22"/>
        <end position="435"/>
    </location>
</feature>
<keyword evidence="1" id="KW-0732">Signal</keyword>
<organism evidence="2 3">
    <name type="scientific">Candidatus Blautia stercoripullorum</name>
    <dbReference type="NCBI Taxonomy" id="2838502"/>
    <lineage>
        <taxon>Bacteria</taxon>
        <taxon>Bacillati</taxon>
        <taxon>Bacillota</taxon>
        <taxon>Clostridia</taxon>
        <taxon>Lachnospirales</taxon>
        <taxon>Lachnospiraceae</taxon>
        <taxon>Blautia</taxon>
    </lineage>
</organism>
<sequence length="435" mass="49820">MKKFFLVVILAFALCVTSCGIKTTESLTICTEPEYTPIINTLISCYNKVYPEVEFKILTLPSEAEEREAAIKRIQTQTMAGEGPDIFLLPAQYESDDIESREPLFSNINKVMSSGVLLDLTPYLEEDKSFQRENYQKAILQSGVYEGKQYVLPLCYQIPVLFLKENVASAIHLEEKVSSWSFEELQKFMSGQSDPGIHYIGCAWNRMTTQDYLASCIDYPNKDLQLSEKDIFEILSSEQRFLEKYPIYEKALKENIGYLAENAVLLEDPRDGVYPQETEDYETGVFLLQKNKEGKVLGRVAVYTAVSRTCAFPEEAFQFVKLFLDPGFQSGDFLTIKTKDNKPLSGIYDQVFHKNIPICKDAWTEWMQHQSSYSIPEDAFASFKKAVDYVDHGILCSEVDHYTYNLLKPLYEGDGINLEETAEVLYEFYDKTAKE</sequence>
<reference evidence="2" key="1">
    <citation type="journal article" date="2021" name="PeerJ">
        <title>Extensive microbial diversity within the chicken gut microbiome revealed by metagenomics and culture.</title>
        <authorList>
            <person name="Gilroy R."/>
            <person name="Ravi A."/>
            <person name="Getino M."/>
            <person name="Pursley I."/>
            <person name="Horton D.L."/>
            <person name="Alikhan N.F."/>
            <person name="Baker D."/>
            <person name="Gharbi K."/>
            <person name="Hall N."/>
            <person name="Watson M."/>
            <person name="Adriaenssens E.M."/>
            <person name="Foster-Nyarko E."/>
            <person name="Jarju S."/>
            <person name="Secka A."/>
            <person name="Antonio M."/>
            <person name="Oren A."/>
            <person name="Chaudhuri R.R."/>
            <person name="La Ragione R."/>
            <person name="Hildebrand F."/>
            <person name="Pallen M.J."/>
        </authorList>
    </citation>
    <scope>NUCLEOTIDE SEQUENCE</scope>
    <source>
        <strain evidence="2">ChiW19-6364</strain>
    </source>
</reference>
<name>A0A9D2RA49_9FIRM</name>
<proteinExistence type="predicted"/>
<dbReference type="Gene3D" id="3.40.190.10">
    <property type="entry name" value="Periplasmic binding protein-like II"/>
    <property type="match status" value="1"/>
</dbReference>
<dbReference type="SUPFAM" id="SSF53850">
    <property type="entry name" value="Periplasmic binding protein-like II"/>
    <property type="match status" value="1"/>
</dbReference>
<evidence type="ECO:0000256" key="1">
    <source>
        <dbReference type="SAM" id="SignalP"/>
    </source>
</evidence>
<protein>
    <submittedName>
        <fullName evidence="2">Extracellular solute-binding protein</fullName>
    </submittedName>
</protein>
<reference evidence="2" key="2">
    <citation type="submission" date="2021-04" db="EMBL/GenBank/DDBJ databases">
        <authorList>
            <person name="Gilroy R."/>
        </authorList>
    </citation>
    <scope>NUCLEOTIDE SEQUENCE</scope>
    <source>
        <strain evidence="2">ChiW19-6364</strain>
    </source>
</reference>
<dbReference type="EMBL" id="DWUX01000241">
    <property type="protein sequence ID" value="HJD41135.1"/>
    <property type="molecule type" value="Genomic_DNA"/>
</dbReference>
<accession>A0A9D2RA49</accession>
<dbReference type="Proteomes" id="UP000823850">
    <property type="component" value="Unassembled WGS sequence"/>
</dbReference>
<evidence type="ECO:0000313" key="2">
    <source>
        <dbReference type="EMBL" id="HJD41135.1"/>
    </source>
</evidence>
<feature type="signal peptide" evidence="1">
    <location>
        <begin position="1"/>
        <end position="21"/>
    </location>
</feature>